<keyword evidence="1" id="KW-0472">Membrane</keyword>
<dbReference type="RefSeq" id="WP_237404909.1">
    <property type="nucleotide sequence ID" value="NZ_AP018365.1"/>
</dbReference>
<keyword evidence="3" id="KW-1185">Reference proteome</keyword>
<reference evidence="2 3" key="2">
    <citation type="journal article" date="2011" name="J. Antibiot.">
        <title>Furaquinocins I and J: novel polyketide isoprenoid hybrid compounds from Streptomyces reveromyceticus SN-593.</title>
        <authorList>
            <person name="Panthee S."/>
            <person name="Takahashi S."/>
            <person name="Takagi H."/>
            <person name="Nogawa T."/>
            <person name="Oowada E."/>
            <person name="Uramoto M."/>
            <person name="Osada H."/>
        </authorList>
    </citation>
    <scope>NUCLEOTIDE SEQUENCE [LARGE SCALE GENOMIC DNA]</scope>
    <source>
        <strain evidence="2 3">SN-593</strain>
    </source>
</reference>
<dbReference type="Proteomes" id="UP000595703">
    <property type="component" value="Chromosome"/>
</dbReference>
<sequence>MTDYHAPHPLVPLAQDLDPNKVTPGLLGFVVFAVIAVGLWALMKNMNKQMKKIDFEEQPAPESKVPAPRD</sequence>
<keyword evidence="1" id="KW-1133">Transmembrane helix</keyword>
<feature type="transmembrane region" description="Helical" evidence="1">
    <location>
        <begin position="22"/>
        <end position="42"/>
    </location>
</feature>
<dbReference type="KEGG" id="arev:RVR_6502"/>
<evidence type="ECO:0000313" key="3">
    <source>
        <dbReference type="Proteomes" id="UP000595703"/>
    </source>
</evidence>
<accession>A0A7U3USX9</accession>
<dbReference type="AlphaFoldDB" id="A0A7U3USX9"/>
<keyword evidence="1" id="KW-0812">Transmembrane</keyword>
<reference evidence="2 3" key="3">
    <citation type="journal article" date="2011" name="Nat. Chem. Biol.">
        <title>Reveromycin A biosynthesis uses RevG and RevJ for stereospecific spiroacetal formation.</title>
        <authorList>
            <person name="Takahashi S."/>
            <person name="Toyoda A."/>
            <person name="Sekiyama Y."/>
            <person name="Takagi H."/>
            <person name="Nogawa T."/>
            <person name="Uramoto M."/>
            <person name="Suzuki R."/>
            <person name="Koshino H."/>
            <person name="Kumano T."/>
            <person name="Panthee S."/>
            <person name="Dairi T."/>
            <person name="Ishikawa J."/>
            <person name="Ikeda H."/>
            <person name="Sakaki Y."/>
            <person name="Osada H."/>
        </authorList>
    </citation>
    <scope>NUCLEOTIDE SEQUENCE [LARGE SCALE GENOMIC DNA]</scope>
    <source>
        <strain evidence="2 3">SN-593</strain>
    </source>
</reference>
<gene>
    <name evidence="2" type="ORF">RVR_6502</name>
</gene>
<proteinExistence type="predicted"/>
<name>A0A7U3USX9_9ACTN</name>
<protein>
    <submittedName>
        <fullName evidence="2">Uncharacterized protein</fullName>
    </submittedName>
</protein>
<organism evidence="2 3">
    <name type="scientific">Actinacidiphila reveromycinica</name>
    <dbReference type="NCBI Taxonomy" id="659352"/>
    <lineage>
        <taxon>Bacteria</taxon>
        <taxon>Bacillati</taxon>
        <taxon>Actinomycetota</taxon>
        <taxon>Actinomycetes</taxon>
        <taxon>Kitasatosporales</taxon>
        <taxon>Streptomycetaceae</taxon>
        <taxon>Actinacidiphila</taxon>
    </lineage>
</organism>
<reference evidence="2 3" key="1">
    <citation type="journal article" date="2010" name="J. Bacteriol.">
        <title>Biochemical characterization of a novel indole prenyltransferase from Streptomyces sp. SN-593.</title>
        <authorList>
            <person name="Takahashi S."/>
            <person name="Takagi H."/>
            <person name="Toyoda A."/>
            <person name="Uramoto M."/>
            <person name="Nogawa T."/>
            <person name="Ueki M."/>
            <person name="Sakaki Y."/>
            <person name="Osada H."/>
        </authorList>
    </citation>
    <scope>NUCLEOTIDE SEQUENCE [LARGE SCALE GENOMIC DNA]</scope>
    <source>
        <strain evidence="2 3">SN-593</strain>
    </source>
</reference>
<dbReference type="EMBL" id="AP018365">
    <property type="protein sequence ID" value="BBA99750.1"/>
    <property type="molecule type" value="Genomic_DNA"/>
</dbReference>
<reference evidence="2 3" key="4">
    <citation type="journal article" date="2020" name="Sci. Rep.">
        <title>beta-carboline chemical signals induce reveromycin production through a LuxR family regulator in Streptomyces sp. SN-593.</title>
        <authorList>
            <person name="Panthee S."/>
            <person name="Kito N."/>
            <person name="Hayashi T."/>
            <person name="Shimizu T."/>
            <person name="Ishikawa J."/>
            <person name="Hamamoto H."/>
            <person name="Osada H."/>
            <person name="Takahashi S."/>
        </authorList>
    </citation>
    <scope>NUCLEOTIDE SEQUENCE [LARGE SCALE GENOMIC DNA]</scope>
    <source>
        <strain evidence="2 3">SN-593</strain>
    </source>
</reference>
<evidence type="ECO:0000313" key="2">
    <source>
        <dbReference type="EMBL" id="BBA99750.1"/>
    </source>
</evidence>
<evidence type="ECO:0000256" key="1">
    <source>
        <dbReference type="SAM" id="Phobius"/>
    </source>
</evidence>